<accession>A0A0K8RKZ0</accession>
<dbReference type="EMBL" id="GADI01002051">
    <property type="protein sequence ID" value="JAA71757.1"/>
    <property type="molecule type" value="mRNA"/>
</dbReference>
<protein>
    <submittedName>
        <fullName evidence="2">Putative ixostatin</fullName>
    </submittedName>
</protein>
<organism evidence="2">
    <name type="scientific">Ixodes ricinus</name>
    <name type="common">Common tick</name>
    <name type="synonym">Acarus ricinus</name>
    <dbReference type="NCBI Taxonomy" id="34613"/>
    <lineage>
        <taxon>Eukaryota</taxon>
        <taxon>Metazoa</taxon>
        <taxon>Ecdysozoa</taxon>
        <taxon>Arthropoda</taxon>
        <taxon>Chelicerata</taxon>
        <taxon>Arachnida</taxon>
        <taxon>Acari</taxon>
        <taxon>Parasitiformes</taxon>
        <taxon>Ixodida</taxon>
        <taxon>Ixodoidea</taxon>
        <taxon>Ixodidae</taxon>
        <taxon>Ixodinae</taxon>
        <taxon>Ixodes</taxon>
    </lineage>
</organism>
<sequence length="189" mass="21580">MRSSASESPTMAMLKRKGEKTEPPGVPLPPYSRPPDRTPRQLSQMFCKKGSSSRSRTSANHKVYNACTIIPNGTYYANLLAVNTSAEWHLYEYCYFIISTFKLVVTGTALKVNRCCRVCCRVTVSLGRISRHYLMDQKVPYGFPCGPNKICDRDQACIVKPNETIEIEQETERRHDVFVNETSWYSEYS</sequence>
<dbReference type="AlphaFoldDB" id="A0A0K8RKZ0"/>
<feature type="region of interest" description="Disordered" evidence="1">
    <location>
        <begin position="1"/>
        <end position="45"/>
    </location>
</feature>
<reference evidence="2" key="1">
    <citation type="submission" date="2012-12" db="EMBL/GenBank/DDBJ databases">
        <title>Identification and characterization of a phenylalanine ammonia-lyase gene family in Isatis indigotica Fort.</title>
        <authorList>
            <person name="Liu Q."/>
            <person name="Chen J."/>
            <person name="Zhou X."/>
            <person name="Di P."/>
            <person name="Xiao Y."/>
            <person name="Xuan H."/>
            <person name="Zhang L."/>
            <person name="Chen W."/>
        </authorList>
    </citation>
    <scope>NUCLEOTIDE SEQUENCE</scope>
    <source>
        <tissue evidence="2">Salivary gland</tissue>
    </source>
</reference>
<evidence type="ECO:0000313" key="2">
    <source>
        <dbReference type="EMBL" id="JAA71757.1"/>
    </source>
</evidence>
<proteinExistence type="evidence at transcript level"/>
<name>A0A0K8RKZ0_IXORI</name>
<evidence type="ECO:0000256" key="1">
    <source>
        <dbReference type="SAM" id="MobiDB-lite"/>
    </source>
</evidence>
<feature type="compositionally biased region" description="Pro residues" evidence="1">
    <location>
        <begin position="24"/>
        <end position="33"/>
    </location>
</feature>